<dbReference type="SUPFAM" id="SSF47598">
    <property type="entry name" value="Ribbon-helix-helix"/>
    <property type="match status" value="1"/>
</dbReference>
<dbReference type="RefSeq" id="WP_139880560.1">
    <property type="nucleotide sequence ID" value="NZ_VFBM01000002.1"/>
</dbReference>
<name>A0A8H2K3M2_ACIRA</name>
<dbReference type="InterPro" id="IPR008651">
    <property type="entry name" value="Uncharacterised_HicB"/>
</dbReference>
<dbReference type="Pfam" id="PF05534">
    <property type="entry name" value="HicB"/>
    <property type="match status" value="1"/>
</dbReference>
<evidence type="ECO:0000313" key="1">
    <source>
        <dbReference type="EMBL" id="TNX93667.1"/>
    </source>
</evidence>
<reference evidence="1 2" key="1">
    <citation type="submission" date="2019-06" db="EMBL/GenBank/DDBJ databases">
        <title>Genome of Acinetobacter radioresistens APH1, a phenol degrading strain.</title>
        <authorList>
            <person name="Liu Y."/>
        </authorList>
    </citation>
    <scope>NUCLEOTIDE SEQUENCE [LARGE SCALE GENOMIC DNA]</scope>
    <source>
        <strain evidence="1 2">APH1</strain>
    </source>
</reference>
<dbReference type="Proteomes" id="UP000314285">
    <property type="component" value="Unassembled WGS sequence"/>
</dbReference>
<dbReference type="SUPFAM" id="SSF143100">
    <property type="entry name" value="TTHA1013/TTHA0281-like"/>
    <property type="match status" value="1"/>
</dbReference>
<dbReference type="AlphaFoldDB" id="A0A8H2K3M2"/>
<dbReference type="InterPro" id="IPR010985">
    <property type="entry name" value="Ribbon_hlx_hlx"/>
</dbReference>
<comment type="caution">
    <text evidence="1">The sequence shown here is derived from an EMBL/GenBank/DDBJ whole genome shotgun (WGS) entry which is preliminary data.</text>
</comment>
<accession>A0A8H2K3M2</accession>
<organism evidence="1 2">
    <name type="scientific">Acinetobacter radioresistens</name>
    <dbReference type="NCBI Taxonomy" id="40216"/>
    <lineage>
        <taxon>Bacteria</taxon>
        <taxon>Pseudomonadati</taxon>
        <taxon>Pseudomonadota</taxon>
        <taxon>Gammaproteobacteria</taxon>
        <taxon>Moraxellales</taxon>
        <taxon>Moraxellaceae</taxon>
        <taxon>Acinetobacter</taxon>
    </lineage>
</organism>
<dbReference type="InterPro" id="IPR035069">
    <property type="entry name" value="TTHA1013/TTHA0281-like"/>
</dbReference>
<sequence length="169" mass="19258">MSENLLTYKGYYGSYEVSIEDGLIFGKILFIDDSVGYDSETIKGIQAAFEEAVDSYIEFCEEINKDPNPSFSGKTAVRFDPELHKKVAILSKKEKQSMNDFIVSAIKNHVDFVENGSSQLRRIDSILHQKVEYLEFIAGKNTFKTFSTSEFIESTYKVEHKGEKDVTFC</sequence>
<proteinExistence type="predicted"/>
<dbReference type="GO" id="GO:0006355">
    <property type="term" value="P:regulation of DNA-templated transcription"/>
    <property type="evidence" value="ECO:0007669"/>
    <property type="project" value="InterPro"/>
</dbReference>
<protein>
    <submittedName>
        <fullName evidence="1">Type II toxin-antitoxin system HicB family antitoxin</fullName>
    </submittedName>
</protein>
<gene>
    <name evidence="1" type="ORF">FHY67_04310</name>
</gene>
<evidence type="ECO:0000313" key="2">
    <source>
        <dbReference type="Proteomes" id="UP000314285"/>
    </source>
</evidence>
<dbReference type="EMBL" id="VFBM01000002">
    <property type="protein sequence ID" value="TNX93667.1"/>
    <property type="molecule type" value="Genomic_DNA"/>
</dbReference>